<evidence type="ECO:0000313" key="2">
    <source>
        <dbReference type="EMBL" id="KIM86988.1"/>
    </source>
</evidence>
<organism evidence="2 3">
    <name type="scientific">Piloderma croceum (strain F 1598)</name>
    <dbReference type="NCBI Taxonomy" id="765440"/>
    <lineage>
        <taxon>Eukaryota</taxon>
        <taxon>Fungi</taxon>
        <taxon>Dikarya</taxon>
        <taxon>Basidiomycota</taxon>
        <taxon>Agaricomycotina</taxon>
        <taxon>Agaricomycetes</taxon>
        <taxon>Agaricomycetidae</taxon>
        <taxon>Atheliales</taxon>
        <taxon>Atheliaceae</taxon>
        <taxon>Piloderma</taxon>
    </lineage>
</organism>
<reference evidence="2 3" key="1">
    <citation type="submission" date="2014-04" db="EMBL/GenBank/DDBJ databases">
        <authorList>
            <consortium name="DOE Joint Genome Institute"/>
            <person name="Kuo A."/>
            <person name="Tarkka M."/>
            <person name="Buscot F."/>
            <person name="Kohler A."/>
            <person name="Nagy L.G."/>
            <person name="Floudas D."/>
            <person name="Copeland A."/>
            <person name="Barry K.W."/>
            <person name="Cichocki N."/>
            <person name="Veneault-Fourrey C."/>
            <person name="LaButti K."/>
            <person name="Lindquist E.A."/>
            <person name="Lipzen A."/>
            <person name="Lundell T."/>
            <person name="Morin E."/>
            <person name="Murat C."/>
            <person name="Sun H."/>
            <person name="Tunlid A."/>
            <person name="Henrissat B."/>
            <person name="Grigoriev I.V."/>
            <person name="Hibbett D.S."/>
            <person name="Martin F."/>
            <person name="Nordberg H.P."/>
            <person name="Cantor M.N."/>
            <person name="Hua S.X."/>
        </authorList>
    </citation>
    <scope>NUCLEOTIDE SEQUENCE [LARGE SCALE GENOMIC DNA]</scope>
    <source>
        <strain evidence="2 3">F 1598</strain>
    </source>
</reference>
<keyword evidence="3" id="KW-1185">Reference proteome</keyword>
<dbReference type="Proteomes" id="UP000054166">
    <property type="component" value="Unassembled WGS sequence"/>
</dbReference>
<dbReference type="EMBL" id="KN832980">
    <property type="protein sequence ID" value="KIM86988.1"/>
    <property type="molecule type" value="Genomic_DNA"/>
</dbReference>
<proteinExistence type="predicted"/>
<accession>A0A0C3BKM9</accession>
<dbReference type="InterPro" id="IPR039254">
    <property type="entry name" value="Rds1"/>
</dbReference>
<name>A0A0C3BKM9_PILCF</name>
<dbReference type="PANTHER" id="PTHR38705">
    <property type="entry name" value="PROTEIN RDS1"/>
    <property type="match status" value="1"/>
</dbReference>
<evidence type="ECO:0000256" key="1">
    <source>
        <dbReference type="SAM" id="SignalP"/>
    </source>
</evidence>
<dbReference type="InterPro" id="IPR009078">
    <property type="entry name" value="Ferritin-like_SF"/>
</dbReference>
<dbReference type="HOGENOM" id="CLU_029630_0_0_1"/>
<keyword evidence="1" id="KW-0732">Signal</keyword>
<dbReference type="PANTHER" id="PTHR38705:SF1">
    <property type="entry name" value="PROTEIN RDS1"/>
    <property type="match status" value="1"/>
</dbReference>
<dbReference type="InterPro" id="IPR012347">
    <property type="entry name" value="Ferritin-like"/>
</dbReference>
<reference evidence="3" key="2">
    <citation type="submission" date="2015-01" db="EMBL/GenBank/DDBJ databases">
        <title>Evolutionary Origins and Diversification of the Mycorrhizal Mutualists.</title>
        <authorList>
            <consortium name="DOE Joint Genome Institute"/>
            <consortium name="Mycorrhizal Genomics Consortium"/>
            <person name="Kohler A."/>
            <person name="Kuo A."/>
            <person name="Nagy L.G."/>
            <person name="Floudas D."/>
            <person name="Copeland A."/>
            <person name="Barry K.W."/>
            <person name="Cichocki N."/>
            <person name="Veneault-Fourrey C."/>
            <person name="LaButti K."/>
            <person name="Lindquist E.A."/>
            <person name="Lipzen A."/>
            <person name="Lundell T."/>
            <person name="Morin E."/>
            <person name="Murat C."/>
            <person name="Riley R."/>
            <person name="Ohm R."/>
            <person name="Sun H."/>
            <person name="Tunlid A."/>
            <person name="Henrissat B."/>
            <person name="Grigoriev I.V."/>
            <person name="Hibbett D.S."/>
            <person name="Martin F."/>
        </authorList>
    </citation>
    <scope>NUCLEOTIDE SEQUENCE [LARGE SCALE GENOMIC DNA]</scope>
    <source>
        <strain evidence="3">F 1598</strain>
    </source>
</reference>
<feature type="chain" id="PRO_5002161704" description="Ferritin-like domain-containing protein" evidence="1">
    <location>
        <begin position="19"/>
        <end position="290"/>
    </location>
</feature>
<dbReference type="CDD" id="cd00657">
    <property type="entry name" value="Ferritin_like"/>
    <property type="match status" value="1"/>
</dbReference>
<dbReference type="Gene3D" id="1.20.1260.10">
    <property type="match status" value="1"/>
</dbReference>
<evidence type="ECO:0000313" key="3">
    <source>
        <dbReference type="Proteomes" id="UP000054166"/>
    </source>
</evidence>
<dbReference type="OrthoDB" id="1001765at2759"/>
<dbReference type="AlphaFoldDB" id="A0A0C3BKM9"/>
<dbReference type="Pfam" id="PF13668">
    <property type="entry name" value="Ferritin_2"/>
    <property type="match status" value="1"/>
</dbReference>
<gene>
    <name evidence="2" type="ORF">PILCRDRAFT_293832</name>
</gene>
<dbReference type="SUPFAM" id="SSF47240">
    <property type="entry name" value="Ferritin-like"/>
    <property type="match status" value="1"/>
</dbReference>
<sequence length="290" mass="30620">MKSAVLTTLAVAALGVMAAPVIDDVTVLNFALTLEHLENAFYSGALAKYDEKAFTDAGLPSFSRARFVEVGQHEQAHVDFLTKALGDKATKPCTYSFPYTDPKSFAALSQTLEGVGVTAYTGAAQYITSKKYLTVAASVLATEARHASWVAGAVNKVNPWSGALDVPLSPNDVFSLAAPFIKSCPSSNPPLPFKAFPTLEFPTGSKPGQKVILKFDKGSSTGDLFVAFFTGLSQEFAPITKDNSVTIPQDLVGTVYAVVSSNATVATDDNTVAGPAILTFNFDTKGMVIQ</sequence>
<feature type="signal peptide" evidence="1">
    <location>
        <begin position="1"/>
        <end position="18"/>
    </location>
</feature>
<protein>
    <recommendedName>
        <fullName evidence="4">Ferritin-like domain-containing protein</fullName>
    </recommendedName>
</protein>
<dbReference type="InParanoid" id="A0A0C3BKM9"/>
<dbReference type="STRING" id="765440.A0A0C3BKM9"/>
<evidence type="ECO:0008006" key="4">
    <source>
        <dbReference type="Google" id="ProtNLM"/>
    </source>
</evidence>